<dbReference type="RefSeq" id="WP_199386707.1">
    <property type="nucleotide sequence ID" value="NZ_JAEMHM010000025.1"/>
</dbReference>
<dbReference type="Proteomes" id="UP000636888">
    <property type="component" value="Unassembled WGS sequence"/>
</dbReference>
<evidence type="ECO:0000313" key="1">
    <source>
        <dbReference type="EMBL" id="MBJ6727571.1"/>
    </source>
</evidence>
<sequence length="320" mass="35498">MNLSAIQCCVSASFGAVAREGEARLERHLVLLPAPARGRVVKEIEHFVRLLDETPGLPYWLLPPEAIAAWREEVATVGNEPALAAILLDLLLAALPSKAAQVVIPAGFVQPFLEQFQRILAALQDGPVGAMTLNNDLFLKDLAICRLQIFPGRAALIDRHSGIPRSLAFTGGGGQLWKLLRHAICHGGRFSPCFELHMHTPLLKEFHEAGWQSCYGLAAELLRNYPRHLAVIGSSWFYDPRVEAISPHLAYLRRHPLEGGAYFLRVGSSQADVDLATRHDFGGQRLKLYREGKFQPTKYMLVWPRAQLIGWSRGRPAPLS</sequence>
<keyword evidence="2" id="KW-1185">Reference proteome</keyword>
<proteinExistence type="predicted"/>
<evidence type="ECO:0000313" key="2">
    <source>
        <dbReference type="Proteomes" id="UP000636888"/>
    </source>
</evidence>
<reference evidence="1" key="1">
    <citation type="submission" date="2020-12" db="EMBL/GenBank/DDBJ databases">
        <title>Geomonas sp. Red875, isolated from river sediment.</title>
        <authorList>
            <person name="Xu Z."/>
            <person name="Zhang Z."/>
            <person name="Masuda Y."/>
            <person name="Itoh H."/>
            <person name="Senoo K."/>
        </authorList>
    </citation>
    <scope>NUCLEOTIDE SEQUENCE</scope>
    <source>
        <strain evidence="1">Red875</strain>
    </source>
</reference>
<gene>
    <name evidence="1" type="ORF">JFN93_22885</name>
</gene>
<dbReference type="EMBL" id="JAEMHM010000025">
    <property type="protein sequence ID" value="MBJ6727571.1"/>
    <property type="molecule type" value="Genomic_DNA"/>
</dbReference>
<dbReference type="AlphaFoldDB" id="A0A8J7S8B8"/>
<accession>A0A8J7S8B8</accession>
<name>A0A8J7S8B8_9BACT</name>
<organism evidence="1 2">
    <name type="scientific">Geomesophilobacter sediminis</name>
    <dbReference type="NCBI Taxonomy" id="2798584"/>
    <lineage>
        <taxon>Bacteria</taxon>
        <taxon>Pseudomonadati</taxon>
        <taxon>Thermodesulfobacteriota</taxon>
        <taxon>Desulfuromonadia</taxon>
        <taxon>Geobacterales</taxon>
        <taxon>Geobacteraceae</taxon>
        <taxon>Geomesophilobacter</taxon>
    </lineage>
</organism>
<protein>
    <submittedName>
        <fullName evidence="1">Uncharacterized protein</fullName>
    </submittedName>
</protein>
<comment type="caution">
    <text evidence="1">The sequence shown here is derived from an EMBL/GenBank/DDBJ whole genome shotgun (WGS) entry which is preliminary data.</text>
</comment>